<dbReference type="Pfam" id="PF01814">
    <property type="entry name" value="Hemerythrin"/>
    <property type="match status" value="1"/>
</dbReference>
<organism evidence="2 3">
    <name type="scientific">Candidatus Muproteobacteria bacterium RBG_16_65_34</name>
    <dbReference type="NCBI Taxonomy" id="1817760"/>
    <lineage>
        <taxon>Bacteria</taxon>
        <taxon>Pseudomonadati</taxon>
        <taxon>Pseudomonadota</taxon>
        <taxon>Candidatus Muproteobacteria</taxon>
    </lineage>
</organism>
<evidence type="ECO:0000313" key="3">
    <source>
        <dbReference type="Proteomes" id="UP000178885"/>
    </source>
</evidence>
<gene>
    <name evidence="2" type="ORF">A2151_07555</name>
</gene>
<accession>A0A1F6TL11</accession>
<dbReference type="EMBL" id="MFSU01000095">
    <property type="protein sequence ID" value="OGI45814.1"/>
    <property type="molecule type" value="Genomic_DNA"/>
</dbReference>
<dbReference type="Proteomes" id="UP000178885">
    <property type="component" value="Unassembled WGS sequence"/>
</dbReference>
<evidence type="ECO:0000313" key="2">
    <source>
        <dbReference type="EMBL" id="OGI45814.1"/>
    </source>
</evidence>
<sequence length="165" mass="18712">MAKLFSIGKASASLAQSQPAPGTSIHHDPTLIAKLRKDHQVLFDIYNRVQATFDAKDFARVKDLLAEFRSAVQQHLLTENVKLYIYLSHQLASDEANAQIISEFRHEMNGIARVVMDFLRRYTEGPLGTNEAATFKKELEEIGSALVKRTQREESTLYPLYLPSY</sequence>
<feature type="domain" description="Hemerythrin-like" evidence="1">
    <location>
        <begin position="31"/>
        <end position="160"/>
    </location>
</feature>
<dbReference type="Gene3D" id="1.20.120.1370">
    <property type="entry name" value="Regulator of RNA polymerase sigma(70) subunit, domain 4"/>
    <property type="match status" value="1"/>
</dbReference>
<name>A0A1F6TL11_9PROT</name>
<reference evidence="2 3" key="1">
    <citation type="journal article" date="2016" name="Nat. Commun.">
        <title>Thousands of microbial genomes shed light on interconnected biogeochemical processes in an aquifer system.</title>
        <authorList>
            <person name="Anantharaman K."/>
            <person name="Brown C.T."/>
            <person name="Hug L.A."/>
            <person name="Sharon I."/>
            <person name="Castelle C.J."/>
            <person name="Probst A.J."/>
            <person name="Thomas B.C."/>
            <person name="Singh A."/>
            <person name="Wilkins M.J."/>
            <person name="Karaoz U."/>
            <person name="Brodie E.L."/>
            <person name="Williams K.H."/>
            <person name="Hubbard S.S."/>
            <person name="Banfield J.F."/>
        </authorList>
    </citation>
    <scope>NUCLEOTIDE SEQUENCE [LARGE SCALE GENOMIC DNA]</scope>
</reference>
<proteinExistence type="predicted"/>
<protein>
    <recommendedName>
        <fullName evidence="1">Hemerythrin-like domain-containing protein</fullName>
    </recommendedName>
</protein>
<comment type="caution">
    <text evidence="2">The sequence shown here is derived from an EMBL/GenBank/DDBJ whole genome shotgun (WGS) entry which is preliminary data.</text>
</comment>
<dbReference type="InterPro" id="IPR038309">
    <property type="entry name" value="Rsd/AlgQ_sf"/>
</dbReference>
<dbReference type="InterPro" id="IPR012312">
    <property type="entry name" value="Hemerythrin-like"/>
</dbReference>
<evidence type="ECO:0000259" key="1">
    <source>
        <dbReference type="Pfam" id="PF01814"/>
    </source>
</evidence>
<dbReference type="AlphaFoldDB" id="A0A1F6TL11"/>